<dbReference type="PANTHER" id="PTHR38430:SF1">
    <property type="entry name" value="PROTEIN-ARGININE KINASE ACTIVATOR PROTEIN"/>
    <property type="match status" value="1"/>
</dbReference>
<accession>A0A518BV31</accession>
<keyword evidence="4" id="KW-1185">Reference proteome</keyword>
<evidence type="ECO:0000259" key="2">
    <source>
        <dbReference type="PROSITE" id="PS50151"/>
    </source>
</evidence>
<dbReference type="Proteomes" id="UP000320386">
    <property type="component" value="Chromosome"/>
</dbReference>
<evidence type="ECO:0000313" key="4">
    <source>
        <dbReference type="Proteomes" id="UP000320386"/>
    </source>
</evidence>
<evidence type="ECO:0000313" key="3">
    <source>
        <dbReference type="EMBL" id="QDU70845.1"/>
    </source>
</evidence>
<organism evidence="3 4">
    <name type="scientific">Mucisphaera calidilacus</name>
    <dbReference type="NCBI Taxonomy" id="2527982"/>
    <lineage>
        <taxon>Bacteria</taxon>
        <taxon>Pseudomonadati</taxon>
        <taxon>Planctomycetota</taxon>
        <taxon>Phycisphaerae</taxon>
        <taxon>Phycisphaerales</taxon>
        <taxon>Phycisphaeraceae</taxon>
        <taxon>Mucisphaera</taxon>
    </lineage>
</organism>
<keyword evidence="1" id="KW-0742">SOS response</keyword>
<dbReference type="GO" id="GO:0008270">
    <property type="term" value="F:zinc ion binding"/>
    <property type="evidence" value="ECO:0007669"/>
    <property type="project" value="TreeGrafter"/>
</dbReference>
<dbReference type="PANTHER" id="PTHR38430">
    <property type="entry name" value="PROTEIN-ARGININE KINASE ACTIVATOR PROTEIN"/>
    <property type="match status" value="1"/>
</dbReference>
<gene>
    <name evidence="3" type="ORF">Pan265_06840</name>
</gene>
<dbReference type="SUPFAM" id="SSF46600">
    <property type="entry name" value="C-terminal UvrC-binding domain of UvrB"/>
    <property type="match status" value="1"/>
</dbReference>
<dbReference type="RefSeq" id="WP_145444986.1">
    <property type="nucleotide sequence ID" value="NZ_CP036280.1"/>
</dbReference>
<dbReference type="InterPro" id="IPR025542">
    <property type="entry name" value="YacH"/>
</dbReference>
<reference evidence="3 4" key="1">
    <citation type="submission" date="2019-02" db="EMBL/GenBank/DDBJ databases">
        <title>Deep-cultivation of Planctomycetes and their phenomic and genomic characterization uncovers novel biology.</title>
        <authorList>
            <person name="Wiegand S."/>
            <person name="Jogler M."/>
            <person name="Boedeker C."/>
            <person name="Pinto D."/>
            <person name="Vollmers J."/>
            <person name="Rivas-Marin E."/>
            <person name="Kohn T."/>
            <person name="Peeters S.H."/>
            <person name="Heuer A."/>
            <person name="Rast P."/>
            <person name="Oberbeckmann S."/>
            <person name="Bunk B."/>
            <person name="Jeske O."/>
            <person name="Meyerdierks A."/>
            <person name="Storesund J.E."/>
            <person name="Kallscheuer N."/>
            <person name="Luecker S."/>
            <person name="Lage O.M."/>
            <person name="Pohl T."/>
            <person name="Merkel B.J."/>
            <person name="Hornburger P."/>
            <person name="Mueller R.-W."/>
            <person name="Bruemmer F."/>
            <person name="Labrenz M."/>
            <person name="Spormann A.M."/>
            <person name="Op den Camp H."/>
            <person name="Overmann J."/>
            <person name="Amann R."/>
            <person name="Jetten M.S.M."/>
            <person name="Mascher T."/>
            <person name="Medema M.H."/>
            <person name="Devos D.P."/>
            <person name="Kaster A.-K."/>
            <person name="Ovreas L."/>
            <person name="Rohde M."/>
            <person name="Galperin M.Y."/>
            <person name="Jogler C."/>
        </authorList>
    </citation>
    <scope>NUCLEOTIDE SEQUENCE [LARGE SCALE GENOMIC DNA]</scope>
    <source>
        <strain evidence="3 4">Pan265</strain>
    </source>
</reference>
<keyword evidence="1" id="KW-0227">DNA damage</keyword>
<feature type="domain" description="UVR" evidence="2">
    <location>
        <begin position="129"/>
        <end position="164"/>
    </location>
</feature>
<protein>
    <submittedName>
        <fullName evidence="3">UvrB/uvrC motif protein</fullName>
    </submittedName>
</protein>
<dbReference type="PROSITE" id="PS50151">
    <property type="entry name" value="UVR"/>
    <property type="match status" value="1"/>
</dbReference>
<dbReference type="GO" id="GO:1990170">
    <property type="term" value="P:stress response to cadmium ion"/>
    <property type="evidence" value="ECO:0007669"/>
    <property type="project" value="TreeGrafter"/>
</dbReference>
<dbReference type="PIRSF" id="PIRSF015034">
    <property type="entry name" value="YacH"/>
    <property type="match status" value="1"/>
</dbReference>
<sequence length="165" mass="18645">MKRKCDKCDRPATHHAIEITGGQKIEKHLCDLHAAEEGMSVKAMNAPINDLLTSFVKLQPEEDQANAETVCEGCGMTFSQFREKHLLGCPMCYEAFEHQLSPLLERAHEGGTHHVGKVPRRAGASDNRQLQLIRMRKRLDDAVATEDYELAARLRDDIQQLEDTH</sequence>
<dbReference type="KEGG" id="mcad:Pan265_06840"/>
<dbReference type="GO" id="GO:0046870">
    <property type="term" value="F:cadmium ion binding"/>
    <property type="evidence" value="ECO:0007669"/>
    <property type="project" value="TreeGrafter"/>
</dbReference>
<dbReference type="Gene3D" id="4.10.860.10">
    <property type="entry name" value="UVR domain"/>
    <property type="match status" value="1"/>
</dbReference>
<dbReference type="OrthoDB" id="9788704at2"/>
<name>A0A518BV31_9BACT</name>
<dbReference type="EMBL" id="CP036280">
    <property type="protein sequence ID" value="QDU70845.1"/>
    <property type="molecule type" value="Genomic_DNA"/>
</dbReference>
<dbReference type="GO" id="GO:0009432">
    <property type="term" value="P:SOS response"/>
    <property type="evidence" value="ECO:0007669"/>
    <property type="project" value="UniProtKB-KW"/>
</dbReference>
<proteinExistence type="predicted"/>
<dbReference type="GO" id="GO:1990169">
    <property type="term" value="P:stress response to copper ion"/>
    <property type="evidence" value="ECO:0007669"/>
    <property type="project" value="TreeGrafter"/>
</dbReference>
<evidence type="ECO:0000256" key="1">
    <source>
        <dbReference type="ARBA" id="ARBA00023236"/>
    </source>
</evidence>
<dbReference type="InterPro" id="IPR001943">
    <property type="entry name" value="UVR_dom"/>
</dbReference>
<dbReference type="InterPro" id="IPR036876">
    <property type="entry name" value="UVR_dom_sf"/>
</dbReference>
<dbReference type="GO" id="GO:0005507">
    <property type="term" value="F:copper ion binding"/>
    <property type="evidence" value="ECO:0007669"/>
    <property type="project" value="TreeGrafter"/>
</dbReference>
<dbReference type="GO" id="GO:0050897">
    <property type="term" value="F:cobalt ion binding"/>
    <property type="evidence" value="ECO:0007669"/>
    <property type="project" value="TreeGrafter"/>
</dbReference>
<dbReference type="Pfam" id="PF02151">
    <property type="entry name" value="UVR"/>
    <property type="match status" value="1"/>
</dbReference>
<dbReference type="AlphaFoldDB" id="A0A518BV31"/>